<dbReference type="GO" id="GO:0005634">
    <property type="term" value="C:nucleus"/>
    <property type="evidence" value="ECO:0007669"/>
    <property type="project" value="TreeGrafter"/>
</dbReference>
<dbReference type="GO" id="GO:0016929">
    <property type="term" value="F:deSUMOylase activity"/>
    <property type="evidence" value="ECO:0007669"/>
    <property type="project" value="TreeGrafter"/>
</dbReference>
<protein>
    <recommendedName>
        <fullName evidence="5">Ubiquitin-like protease family profile domain-containing protein</fullName>
    </recommendedName>
</protein>
<proteinExistence type="inferred from homology"/>
<evidence type="ECO:0000256" key="1">
    <source>
        <dbReference type="ARBA" id="ARBA00005234"/>
    </source>
</evidence>
<keyword evidence="3" id="KW-0378">Hydrolase</keyword>
<dbReference type="Proteomes" id="UP000324897">
    <property type="component" value="Unassembled WGS sequence"/>
</dbReference>
<dbReference type="Gramene" id="TVU43108">
    <property type="protein sequence ID" value="TVU43108"/>
    <property type="gene ID" value="EJB05_09546"/>
</dbReference>
<reference evidence="6 7" key="1">
    <citation type="journal article" date="2019" name="Sci. Rep.">
        <title>A high-quality genome of Eragrostis curvula grass provides insights into Poaceae evolution and supports new strategies to enhance forage quality.</title>
        <authorList>
            <person name="Carballo J."/>
            <person name="Santos B.A.C.M."/>
            <person name="Zappacosta D."/>
            <person name="Garbus I."/>
            <person name="Selva J.P."/>
            <person name="Gallo C.A."/>
            <person name="Diaz A."/>
            <person name="Albertini E."/>
            <person name="Caccamo M."/>
            <person name="Echenique V."/>
        </authorList>
    </citation>
    <scope>NUCLEOTIDE SEQUENCE [LARGE SCALE GENOMIC DNA]</scope>
    <source>
        <strain evidence="7">cv. Victoria</strain>
        <tissue evidence="6">Leaf</tissue>
    </source>
</reference>
<evidence type="ECO:0000256" key="2">
    <source>
        <dbReference type="ARBA" id="ARBA00022670"/>
    </source>
</evidence>
<dbReference type="Pfam" id="PF02902">
    <property type="entry name" value="Peptidase_C48"/>
    <property type="match status" value="1"/>
</dbReference>
<gene>
    <name evidence="6" type="ORF">EJB05_09546</name>
</gene>
<dbReference type="GO" id="GO:0016926">
    <property type="term" value="P:protein desumoylation"/>
    <property type="evidence" value="ECO:0007669"/>
    <property type="project" value="TreeGrafter"/>
</dbReference>
<dbReference type="InterPro" id="IPR003653">
    <property type="entry name" value="Peptidase_C48_C"/>
</dbReference>
<dbReference type="Gene3D" id="3.40.395.10">
    <property type="entry name" value="Adenoviral Proteinase, Chain A"/>
    <property type="match status" value="1"/>
</dbReference>
<organism evidence="6 7">
    <name type="scientific">Eragrostis curvula</name>
    <name type="common">weeping love grass</name>
    <dbReference type="NCBI Taxonomy" id="38414"/>
    <lineage>
        <taxon>Eukaryota</taxon>
        <taxon>Viridiplantae</taxon>
        <taxon>Streptophyta</taxon>
        <taxon>Embryophyta</taxon>
        <taxon>Tracheophyta</taxon>
        <taxon>Spermatophyta</taxon>
        <taxon>Magnoliopsida</taxon>
        <taxon>Liliopsida</taxon>
        <taxon>Poales</taxon>
        <taxon>Poaceae</taxon>
        <taxon>PACMAD clade</taxon>
        <taxon>Chloridoideae</taxon>
        <taxon>Eragrostideae</taxon>
        <taxon>Eragrostidinae</taxon>
        <taxon>Eragrostis</taxon>
    </lineage>
</organism>
<keyword evidence="4" id="KW-0788">Thiol protease</keyword>
<dbReference type="EMBL" id="RWGY01000005">
    <property type="protein sequence ID" value="TVU43108.1"/>
    <property type="molecule type" value="Genomic_DNA"/>
</dbReference>
<comment type="caution">
    <text evidence="6">The sequence shown here is derived from an EMBL/GenBank/DDBJ whole genome shotgun (WGS) entry which is preliminary data.</text>
</comment>
<dbReference type="AlphaFoldDB" id="A0A5J9W4Q1"/>
<feature type="non-terminal residue" evidence="6">
    <location>
        <position position="1"/>
    </location>
</feature>
<keyword evidence="2" id="KW-0645">Protease</keyword>
<evidence type="ECO:0000313" key="6">
    <source>
        <dbReference type="EMBL" id="TVU43108.1"/>
    </source>
</evidence>
<dbReference type="PANTHER" id="PTHR12606">
    <property type="entry name" value="SENTRIN/SUMO-SPECIFIC PROTEASE"/>
    <property type="match status" value="1"/>
</dbReference>
<comment type="similarity">
    <text evidence="1">Belongs to the peptidase C48 family.</text>
</comment>
<feature type="domain" description="Ubiquitin-like protease family profile" evidence="5">
    <location>
        <begin position="1"/>
        <end position="189"/>
    </location>
</feature>
<dbReference type="OrthoDB" id="695256at2759"/>
<dbReference type="GO" id="GO:0006508">
    <property type="term" value="P:proteolysis"/>
    <property type="evidence" value="ECO:0007669"/>
    <property type="project" value="UniProtKB-KW"/>
</dbReference>
<dbReference type="PANTHER" id="PTHR12606:SF155">
    <property type="entry name" value="OS04G0316900 PROTEIN"/>
    <property type="match status" value="1"/>
</dbReference>
<evidence type="ECO:0000256" key="4">
    <source>
        <dbReference type="ARBA" id="ARBA00022807"/>
    </source>
</evidence>
<dbReference type="PROSITE" id="PS50600">
    <property type="entry name" value="ULP_PROTEASE"/>
    <property type="match status" value="1"/>
</dbReference>
<accession>A0A5J9W4Q1</accession>
<keyword evidence="7" id="KW-1185">Reference proteome</keyword>
<sequence length="557" mass="64153">MQPLPSSSKQSLRCGIFYILRGVLSTAMTRGNKPKRADSTGVVPEDYVCTRDDLAIIEPVRRIPAEPVFVYLLLDKQVFLPINIKKSHWYLAVINAKKGQIQVLDSLGLAYGRKDLHNTLQGLQSQINVAKNLKELSMEKWPNLQVATWPVREIDFGHIMQTDGYFLGYSFHLYIWSCGLFVLNFMEYWTGDVLSDDFNQTDMVNFRLKLAAILLGSELNERKGIDLALEDNEEDDKGDLDGVEIIEIPPAVFHSSNQTRMRTDFVYSSRYSLSIVDVPMSGVELMHQLWWYICGIDAADALKREWVKSKHPYPISLTLRKIKDLLMPPGNMHPDLFNLGVRVFACDETQVSVEPLVHYMDLEFCMVSNLFKPPASCKALDVQHLAKTLCHWGVLDYHISDCKLIMLPFVHDGIYYLFSVNMERQVVHVLDPNKRPSWYTFPYESNYISKHETISKYFKVAMDEANDYNLVDIAKWPLSMPAIYNPSHHESKHSGFFVLEIMRTWNGLTVDHQRMSRNASIARKHFLLDVLRYEPNESEEGIPLDVKEFLKRISGPF</sequence>
<dbReference type="InterPro" id="IPR038765">
    <property type="entry name" value="Papain-like_cys_pep_sf"/>
</dbReference>
<evidence type="ECO:0000313" key="7">
    <source>
        <dbReference type="Proteomes" id="UP000324897"/>
    </source>
</evidence>
<evidence type="ECO:0000256" key="3">
    <source>
        <dbReference type="ARBA" id="ARBA00022801"/>
    </source>
</evidence>
<name>A0A5J9W4Q1_9POAL</name>
<dbReference type="SUPFAM" id="SSF54001">
    <property type="entry name" value="Cysteine proteinases"/>
    <property type="match status" value="1"/>
</dbReference>
<evidence type="ECO:0000259" key="5">
    <source>
        <dbReference type="PROSITE" id="PS50600"/>
    </source>
</evidence>